<dbReference type="Pfam" id="PF02348">
    <property type="entry name" value="CTP_transf_3"/>
    <property type="match status" value="1"/>
</dbReference>
<dbReference type="EMBL" id="OU015584">
    <property type="protein sequence ID" value="CAG5081071.1"/>
    <property type="molecule type" value="Genomic_DNA"/>
</dbReference>
<dbReference type="PANTHER" id="PTHR42866:SF2">
    <property type="entry name" value="3-DEOXY-MANNO-OCTULOSONATE CYTIDYLYLTRANSFERASE, MITOCHONDRIAL"/>
    <property type="match status" value="1"/>
</dbReference>
<keyword evidence="4 5" id="KW-0448">Lipopolysaccharide biosynthesis</keyword>
<dbReference type="GO" id="GO:0008690">
    <property type="term" value="F:3-deoxy-manno-octulosonate cytidylyltransferase activity"/>
    <property type="evidence" value="ECO:0007669"/>
    <property type="project" value="UniProtKB-UniRule"/>
</dbReference>
<keyword evidence="7" id="KW-1185">Reference proteome</keyword>
<dbReference type="SUPFAM" id="SSF53448">
    <property type="entry name" value="Nucleotide-diphospho-sugar transferases"/>
    <property type="match status" value="1"/>
</dbReference>
<evidence type="ECO:0000256" key="3">
    <source>
        <dbReference type="ARBA" id="ARBA00022695"/>
    </source>
</evidence>
<comment type="catalytic activity">
    <reaction evidence="5">
        <text>3-deoxy-alpha-D-manno-oct-2-ulosonate + CTP = CMP-3-deoxy-beta-D-manno-octulosonate + diphosphate</text>
        <dbReference type="Rhea" id="RHEA:23448"/>
        <dbReference type="ChEBI" id="CHEBI:33019"/>
        <dbReference type="ChEBI" id="CHEBI:37563"/>
        <dbReference type="ChEBI" id="CHEBI:85986"/>
        <dbReference type="ChEBI" id="CHEBI:85987"/>
        <dbReference type="EC" id="2.7.7.38"/>
    </reaction>
</comment>
<dbReference type="RefSeq" id="WP_258541730.1">
    <property type="nucleotide sequence ID" value="NZ_OU015584.1"/>
</dbReference>
<dbReference type="GO" id="GO:0016020">
    <property type="term" value="C:membrane"/>
    <property type="evidence" value="ECO:0007669"/>
    <property type="project" value="UniProtKB-SubCell"/>
</dbReference>
<dbReference type="InterPro" id="IPR029044">
    <property type="entry name" value="Nucleotide-diphossugar_trans"/>
</dbReference>
<comment type="similarity">
    <text evidence="5">Belongs to the KdsB family.</text>
</comment>
<dbReference type="GO" id="GO:0005829">
    <property type="term" value="C:cytosol"/>
    <property type="evidence" value="ECO:0007669"/>
    <property type="project" value="TreeGrafter"/>
</dbReference>
<comment type="function">
    <text evidence="5">Activates KDO (a required 8-carbon sugar) for incorporation into bacterial lipopolysaccharide in Gram-negative bacteria.</text>
</comment>
<dbReference type="GO" id="GO:0033468">
    <property type="term" value="P:CMP-keto-3-deoxy-D-manno-octulosonic acid biosynthetic process"/>
    <property type="evidence" value="ECO:0007669"/>
    <property type="project" value="UniProtKB-UniRule"/>
</dbReference>
<evidence type="ECO:0000256" key="2">
    <source>
        <dbReference type="ARBA" id="ARBA00022679"/>
    </source>
</evidence>
<evidence type="ECO:0000256" key="5">
    <source>
        <dbReference type="HAMAP-Rule" id="MF_00057"/>
    </source>
</evidence>
<dbReference type="InterPro" id="IPR003329">
    <property type="entry name" value="Cytidylyl_trans"/>
</dbReference>
<protein>
    <recommendedName>
        <fullName evidence="5">3-deoxy-manno-octulosonate cytidylyltransferase</fullName>
        <ecNumber evidence="5">2.7.7.38</ecNumber>
    </recommendedName>
    <alternativeName>
        <fullName evidence="5">CMP-2-keto-3-deoxyoctulosonic acid synthase</fullName>
        <shortName evidence="5">CKS</shortName>
        <shortName evidence="5">CMP-KDO synthase</shortName>
    </alternativeName>
</protein>
<sequence length="253" mass="29096">MNILGVIPARWGSERLEGKPLVDICGKTMIQRVYEQASKVLEHLVVATDDNRIFENVKSFGGNVVMTSSHHNTGTNRCLEAYEILQKDSDIKFDFVINVQGDEPLLEPGQIKSLIKCFDDPETELATLVMPVNHEADLFNESEVFVVFDKNKKALYFSRSVIPHVRGVHKTQWLKHHTYFKHLGMYGFKVESLQKFAHLEQTKLELIESLEQNRWLENGGVIKIEISQHDTIPVDTIDDLEKVRRIVKQLENK</sequence>
<dbReference type="EC" id="2.7.7.38" evidence="5"/>
<keyword evidence="3 5" id="KW-0548">Nucleotidyltransferase</keyword>
<evidence type="ECO:0000256" key="1">
    <source>
        <dbReference type="ARBA" id="ARBA00004370"/>
    </source>
</evidence>
<dbReference type="Gene3D" id="3.90.550.10">
    <property type="entry name" value="Spore Coat Polysaccharide Biosynthesis Protein SpsA, Chain A"/>
    <property type="match status" value="1"/>
</dbReference>
<evidence type="ECO:0000256" key="4">
    <source>
        <dbReference type="ARBA" id="ARBA00022985"/>
    </source>
</evidence>
<dbReference type="NCBIfam" id="NF003952">
    <property type="entry name" value="PRK05450.1-5"/>
    <property type="match status" value="1"/>
</dbReference>
<name>A0A916JLK6_9FLAO</name>
<dbReference type="NCBIfam" id="TIGR00466">
    <property type="entry name" value="kdsB"/>
    <property type="match status" value="1"/>
</dbReference>
<dbReference type="Proteomes" id="UP000683507">
    <property type="component" value="Chromosome"/>
</dbReference>
<dbReference type="KEGG" id="ptan:CRYO30217_01529"/>
<dbReference type="PANTHER" id="PTHR42866">
    <property type="entry name" value="3-DEOXY-MANNO-OCTULOSONATE CYTIDYLYLTRANSFERASE"/>
    <property type="match status" value="1"/>
</dbReference>
<comment type="subcellular location">
    <subcellularLocation>
        <location evidence="5">Cytoplasm</location>
    </subcellularLocation>
    <subcellularLocation>
        <location evidence="1">Membrane</location>
    </subcellularLocation>
</comment>
<dbReference type="GO" id="GO:0009103">
    <property type="term" value="P:lipopolysaccharide biosynthetic process"/>
    <property type="evidence" value="ECO:0007669"/>
    <property type="project" value="UniProtKB-UniRule"/>
</dbReference>
<dbReference type="NCBIfam" id="NF003950">
    <property type="entry name" value="PRK05450.1-3"/>
    <property type="match status" value="1"/>
</dbReference>
<gene>
    <name evidence="6" type="primary">kdsB_2</name>
    <name evidence="5" type="synonym">kdsB</name>
    <name evidence="6" type="ORF">CRYO30217_01529</name>
</gene>
<dbReference type="NCBIfam" id="NF009905">
    <property type="entry name" value="PRK13368.1"/>
    <property type="match status" value="1"/>
</dbReference>
<evidence type="ECO:0000313" key="6">
    <source>
        <dbReference type="EMBL" id="CAG5081071.1"/>
    </source>
</evidence>
<comment type="pathway">
    <text evidence="5">Nucleotide-sugar biosynthesis; CMP-3-deoxy-D-manno-octulosonate biosynthesis; CMP-3-deoxy-D-manno-octulosonate from 3-deoxy-D-manno-octulosonate and CTP: step 1/1.</text>
</comment>
<evidence type="ECO:0000313" key="7">
    <source>
        <dbReference type="Proteomes" id="UP000683507"/>
    </source>
</evidence>
<dbReference type="AlphaFoldDB" id="A0A916JLK6"/>
<dbReference type="InterPro" id="IPR004528">
    <property type="entry name" value="KdsB"/>
</dbReference>
<accession>A0A916JLK6</accession>
<dbReference type="HAMAP" id="MF_00057">
    <property type="entry name" value="KdsB"/>
    <property type="match status" value="1"/>
</dbReference>
<organism evidence="6 7">
    <name type="scientific">Parvicella tangerina</name>
    <dbReference type="NCBI Taxonomy" id="2829795"/>
    <lineage>
        <taxon>Bacteria</taxon>
        <taxon>Pseudomonadati</taxon>
        <taxon>Bacteroidota</taxon>
        <taxon>Flavobacteriia</taxon>
        <taxon>Flavobacteriales</taxon>
        <taxon>Parvicellaceae</taxon>
        <taxon>Parvicella</taxon>
    </lineage>
</organism>
<keyword evidence="5" id="KW-0963">Cytoplasm</keyword>
<dbReference type="FunFam" id="3.90.550.10:FF:000011">
    <property type="entry name" value="3-deoxy-manno-octulosonate cytidylyltransferase"/>
    <property type="match status" value="1"/>
</dbReference>
<reference evidence="6" key="1">
    <citation type="submission" date="2021-04" db="EMBL/GenBank/DDBJ databases">
        <authorList>
            <person name="Rodrigo-Torres L."/>
            <person name="Arahal R. D."/>
            <person name="Lucena T."/>
        </authorList>
    </citation>
    <scope>NUCLEOTIDE SEQUENCE</scope>
    <source>
        <strain evidence="6">AS29M-1</strain>
    </source>
</reference>
<keyword evidence="2 5" id="KW-0808">Transferase</keyword>
<dbReference type="CDD" id="cd02517">
    <property type="entry name" value="CMP-KDO-Synthetase"/>
    <property type="match status" value="1"/>
</dbReference>
<proteinExistence type="inferred from homology"/>